<dbReference type="Proteomes" id="UP000504611">
    <property type="component" value="Unplaced"/>
</dbReference>
<dbReference type="Pfam" id="PF00907">
    <property type="entry name" value="T-box"/>
    <property type="match status" value="1"/>
</dbReference>
<dbReference type="InterPro" id="IPR036960">
    <property type="entry name" value="T-box_sf"/>
</dbReference>
<protein>
    <submittedName>
        <fullName evidence="10">Eomesodermin-like isoform X1</fullName>
    </submittedName>
</protein>
<dbReference type="GO" id="GO:0000785">
    <property type="term" value="C:chromatin"/>
    <property type="evidence" value="ECO:0007669"/>
    <property type="project" value="TreeGrafter"/>
</dbReference>
<proteinExistence type="predicted"/>
<dbReference type="PRINTS" id="PR00937">
    <property type="entry name" value="TBOX"/>
</dbReference>
<keyword evidence="4" id="KW-0804">Transcription</keyword>
<feature type="domain" description="T-box" evidence="8">
    <location>
        <begin position="178"/>
        <end position="363"/>
    </location>
</feature>
<comment type="caution">
    <text evidence="6">Lacks conserved residue(s) required for the propagation of feature annotation.</text>
</comment>
<evidence type="ECO:0000256" key="2">
    <source>
        <dbReference type="ARBA" id="ARBA00023015"/>
    </source>
</evidence>
<dbReference type="GO" id="GO:0000978">
    <property type="term" value="F:RNA polymerase II cis-regulatory region sequence-specific DNA binding"/>
    <property type="evidence" value="ECO:0007669"/>
    <property type="project" value="InterPro"/>
</dbReference>
<evidence type="ECO:0000259" key="8">
    <source>
        <dbReference type="PROSITE" id="PS50252"/>
    </source>
</evidence>
<gene>
    <name evidence="10" type="primary">LOC104941307</name>
</gene>
<organism evidence="9 10">
    <name type="scientific">Notothenia coriiceps</name>
    <name type="common">black rockcod</name>
    <dbReference type="NCBI Taxonomy" id="8208"/>
    <lineage>
        <taxon>Eukaryota</taxon>
        <taxon>Metazoa</taxon>
        <taxon>Chordata</taxon>
        <taxon>Craniata</taxon>
        <taxon>Vertebrata</taxon>
        <taxon>Euteleostomi</taxon>
        <taxon>Actinopterygii</taxon>
        <taxon>Neopterygii</taxon>
        <taxon>Teleostei</taxon>
        <taxon>Neoteleostei</taxon>
        <taxon>Acanthomorphata</taxon>
        <taxon>Eupercaria</taxon>
        <taxon>Perciformes</taxon>
        <taxon>Notothenioidei</taxon>
        <taxon>Nototheniidae</taxon>
        <taxon>Notothenia</taxon>
    </lineage>
</organism>
<dbReference type="GO" id="GO:0005634">
    <property type="term" value="C:nucleus"/>
    <property type="evidence" value="ECO:0007669"/>
    <property type="project" value="UniProtKB-SubCell"/>
</dbReference>
<evidence type="ECO:0000256" key="4">
    <source>
        <dbReference type="ARBA" id="ARBA00023163"/>
    </source>
</evidence>
<keyword evidence="9" id="KW-1185">Reference proteome</keyword>
<evidence type="ECO:0000313" key="10">
    <source>
        <dbReference type="RefSeq" id="XP_010764694.1"/>
    </source>
</evidence>
<dbReference type="PANTHER" id="PTHR11267:SF13">
    <property type="entry name" value="EOMESODERMIN HOMOLOG"/>
    <property type="match status" value="1"/>
</dbReference>
<accession>A0A6I9MDC7</accession>
<dbReference type="GO" id="GO:0000981">
    <property type="term" value="F:DNA-binding transcription factor activity, RNA polymerase II-specific"/>
    <property type="evidence" value="ECO:0007669"/>
    <property type="project" value="TreeGrafter"/>
</dbReference>
<evidence type="ECO:0000256" key="3">
    <source>
        <dbReference type="ARBA" id="ARBA00023125"/>
    </source>
</evidence>
<dbReference type="OrthoDB" id="7442607at2759"/>
<reference evidence="10" key="1">
    <citation type="submission" date="2025-08" db="UniProtKB">
        <authorList>
            <consortium name="RefSeq"/>
        </authorList>
    </citation>
    <scope>IDENTIFICATION</scope>
    <source>
        <tissue evidence="10">Muscle</tissue>
    </source>
</reference>
<comment type="subcellular location">
    <subcellularLocation>
        <location evidence="1 6">Nucleus</location>
    </subcellularLocation>
</comment>
<dbReference type="GO" id="GO:0001714">
    <property type="term" value="P:endodermal cell fate specification"/>
    <property type="evidence" value="ECO:0007669"/>
    <property type="project" value="TreeGrafter"/>
</dbReference>
<name>A0A6I9MDC7_9TELE</name>
<sequence length="644" mass="70835">MRLLEKRTISSGIEVSNSSLIKGNKSVMLGGEGESSSFSSKEAAGDRRKSPAVEAEDPAAGSRYTEHGMGADRSYYLHSTVSKQSPETPSPCSFIPYTPSGTVYTPSSATRYPSSLHLGSVLPPAGFPPSSGRSHFSPAYQLGQSPGCLYPPYTSSGSALSNLNLPTTGPGMRAQVYLCNRPMWLKFHRHQTEMIITKQGRRMFPFLSFNIAGLNLTAHYNVFVEVVLADPNHWRFQGGKWVTCGKADNSSQGNKVYIHPESPNTGAHWMRQEISFSKLKLTNNKGTNINTSQMVVLQSLHKYQPRLHIVEVTEDGVEDISSEGKTQSFTFPENQFIAVTAYQNTDITQLKIDHNPFAKGFRDNYDSHCPSLTSSSYVHIFSRMYAAPENDRLTPSPTSSPRAHQIVPGARYAMQPLFQDQFVNNLPQNRYYNSERAVPQTNSLLSPQAEDATSQRWFVTSMQQGGNGTSTSNKLDLTPYDGEYSSSLLPYGIKSLSMQTSHALSYYPDSPFTTMSAGWGSRAAYQRKVSPSLPWSPRPSTTTGFPEDLDKVKAQIEEEVNGSASLISSWTETQPSALSLDKADSYSTACKRRRLSLNGPITEDSSSDIKCEDLASAAINSSSYIKDAPSSKGMAAYYSFYTNP</sequence>
<dbReference type="Pfam" id="PF16176">
    <property type="entry name" value="T-box_assoc"/>
    <property type="match status" value="1"/>
</dbReference>
<dbReference type="InterPro" id="IPR032385">
    <property type="entry name" value="T-box_assoc"/>
</dbReference>
<dbReference type="GO" id="GO:0002302">
    <property type="term" value="P:CD8-positive, alpha-beta T cell differentiation involved in immune response"/>
    <property type="evidence" value="ECO:0007669"/>
    <property type="project" value="TreeGrafter"/>
</dbReference>
<dbReference type="Gene3D" id="2.60.40.820">
    <property type="entry name" value="Transcription factor, T-box"/>
    <property type="match status" value="1"/>
</dbReference>
<evidence type="ECO:0000256" key="7">
    <source>
        <dbReference type="SAM" id="MobiDB-lite"/>
    </source>
</evidence>
<keyword evidence="5 6" id="KW-0539">Nucleus</keyword>
<dbReference type="SMART" id="SM00425">
    <property type="entry name" value="TBOX"/>
    <property type="match status" value="1"/>
</dbReference>
<evidence type="ECO:0000256" key="1">
    <source>
        <dbReference type="ARBA" id="ARBA00004123"/>
    </source>
</evidence>
<dbReference type="InterPro" id="IPR008967">
    <property type="entry name" value="p53-like_TF_DNA-bd_sf"/>
</dbReference>
<dbReference type="InterPro" id="IPR001699">
    <property type="entry name" value="TF_T-box"/>
</dbReference>
<dbReference type="GO" id="GO:0001707">
    <property type="term" value="P:mesoderm formation"/>
    <property type="evidence" value="ECO:0007669"/>
    <property type="project" value="TreeGrafter"/>
</dbReference>
<keyword evidence="2" id="KW-0805">Transcription regulation</keyword>
<evidence type="ECO:0000256" key="5">
    <source>
        <dbReference type="ARBA" id="ARBA00023242"/>
    </source>
</evidence>
<feature type="region of interest" description="Disordered" evidence="7">
    <location>
        <begin position="22"/>
        <end position="67"/>
    </location>
</feature>
<dbReference type="GO" id="GO:0045893">
    <property type="term" value="P:positive regulation of DNA-templated transcription"/>
    <property type="evidence" value="ECO:0007669"/>
    <property type="project" value="InterPro"/>
</dbReference>
<dbReference type="RefSeq" id="XP_010764694.1">
    <property type="nucleotide sequence ID" value="XM_010766392.1"/>
</dbReference>
<dbReference type="InterPro" id="IPR046360">
    <property type="entry name" value="T-box_DNA-bd"/>
</dbReference>
<dbReference type="GeneID" id="104941307"/>
<dbReference type="FunFam" id="2.60.40.820:FF:000004">
    <property type="entry name" value="T-box, brain 1"/>
    <property type="match status" value="1"/>
</dbReference>
<keyword evidence="3 6" id="KW-0238">DNA-binding</keyword>
<dbReference type="AlphaFoldDB" id="A0A6I9MDC7"/>
<dbReference type="PROSITE" id="PS01264">
    <property type="entry name" value="TBOX_2"/>
    <property type="match status" value="1"/>
</dbReference>
<dbReference type="PANTHER" id="PTHR11267">
    <property type="entry name" value="T-BOX PROTEIN-RELATED"/>
    <property type="match status" value="1"/>
</dbReference>
<evidence type="ECO:0000256" key="6">
    <source>
        <dbReference type="PROSITE-ProRule" id="PRU00201"/>
    </source>
</evidence>
<evidence type="ECO:0000313" key="9">
    <source>
        <dbReference type="Proteomes" id="UP000504611"/>
    </source>
</evidence>
<dbReference type="KEGG" id="ncc:104941307"/>
<dbReference type="SUPFAM" id="SSF49417">
    <property type="entry name" value="p53-like transcription factors"/>
    <property type="match status" value="1"/>
</dbReference>
<dbReference type="PROSITE" id="PS50252">
    <property type="entry name" value="TBOX_3"/>
    <property type="match status" value="1"/>
</dbReference>
<dbReference type="InterPro" id="IPR018186">
    <property type="entry name" value="TF_T-box_CS"/>
</dbReference>